<dbReference type="CDD" id="cd03809">
    <property type="entry name" value="GT4_MtfB-like"/>
    <property type="match status" value="1"/>
</dbReference>
<dbReference type="PANTHER" id="PTHR46401">
    <property type="entry name" value="GLYCOSYLTRANSFERASE WBBK-RELATED"/>
    <property type="match status" value="1"/>
</dbReference>
<reference evidence="4 5" key="1">
    <citation type="submission" date="2014-07" db="EMBL/GenBank/DDBJ databases">
        <title>Comparative analysis of Nitrosococcus oceani genome inventories of strains from Pacific and Atlantic gyres.</title>
        <authorList>
            <person name="Lim C.K."/>
            <person name="Wang L."/>
            <person name="Sayavedra-Soto L.A."/>
            <person name="Klotz M.G."/>
        </authorList>
    </citation>
    <scope>NUCLEOTIDE SEQUENCE [LARGE SCALE GENOMIC DNA]</scope>
    <source>
        <strain evidence="4 5">C-27</strain>
    </source>
</reference>
<name>A0A0E2Z3J3_9GAMM</name>
<dbReference type="GO" id="GO:0016757">
    <property type="term" value="F:glycosyltransferase activity"/>
    <property type="evidence" value="ECO:0007669"/>
    <property type="project" value="InterPro"/>
</dbReference>
<evidence type="ECO:0000259" key="3">
    <source>
        <dbReference type="Pfam" id="PF13439"/>
    </source>
</evidence>
<proteinExistence type="predicted"/>
<feature type="domain" description="Glycosyl transferase family 1" evidence="2">
    <location>
        <begin position="252"/>
        <end position="405"/>
    </location>
</feature>
<evidence type="ECO:0000313" key="5">
    <source>
        <dbReference type="Proteomes" id="UP000028839"/>
    </source>
</evidence>
<dbReference type="SUPFAM" id="SSF53756">
    <property type="entry name" value="UDP-Glycosyltransferase/glycogen phosphorylase"/>
    <property type="match status" value="1"/>
</dbReference>
<dbReference type="HOGENOM" id="CLU_009583_27_6_6"/>
<feature type="domain" description="Glycosyltransferase subfamily 4-like N-terminal" evidence="3">
    <location>
        <begin position="121"/>
        <end position="224"/>
    </location>
</feature>
<dbReference type="Pfam" id="PF00534">
    <property type="entry name" value="Glycos_transf_1"/>
    <property type="match status" value="1"/>
</dbReference>
<dbReference type="AlphaFoldDB" id="A0A0E2Z3J3"/>
<keyword evidence="1 4" id="KW-0808">Transferase</keyword>
<dbReference type="GO" id="GO:0009103">
    <property type="term" value="P:lipopolysaccharide biosynthetic process"/>
    <property type="evidence" value="ECO:0007669"/>
    <property type="project" value="TreeGrafter"/>
</dbReference>
<organism evidence="4 5">
    <name type="scientific">Nitrosococcus oceani C-27</name>
    <dbReference type="NCBI Taxonomy" id="314279"/>
    <lineage>
        <taxon>Bacteria</taxon>
        <taxon>Pseudomonadati</taxon>
        <taxon>Pseudomonadota</taxon>
        <taxon>Gammaproteobacteria</taxon>
        <taxon>Chromatiales</taxon>
        <taxon>Chromatiaceae</taxon>
        <taxon>Nitrosococcus</taxon>
    </lineage>
</organism>
<dbReference type="PANTHER" id="PTHR46401:SF2">
    <property type="entry name" value="GLYCOSYLTRANSFERASE WBBK-RELATED"/>
    <property type="match status" value="1"/>
</dbReference>
<sequence>MNLAAHEILVDTYNLRLPQGSGIKTYGLSLLNALSQCQAQVSLLTDRYMPKSRYPILDEVHLFDQAMDHAPRHPRLWRGLRMLSHAGRTLRATPVDISRVIPLEGLGGTSIHRCYNSPQLYEMANQTYLRLGRLTRVKFPRPPALWHATTPLPIRIRGARMVTTVHDLIPLRLPYTTLDNKQFFYRLVRDALRDSDLVLTVSECSKRDILAFYDIPEERVVVTYQSLSLKKASTHQRQSFSVLKSYGLTPGQYVLFVGNIEPKKNLATLIKAMSMLQHDLPLVVVGRKAWLWEEQLQMAKRYFGSNEAKRLRILDYVPSTVLSTLYSHALCMAFPSLYEGFGLPALEAMSHGCPVISSNASSLPEVCGEAALYMDPHDSDGLYAHIESLLEDVCLRARLIEGGYRRVEYFSPERYAERLSTAYSQILA</sequence>
<evidence type="ECO:0000256" key="1">
    <source>
        <dbReference type="ARBA" id="ARBA00022679"/>
    </source>
</evidence>
<dbReference type="Gene3D" id="3.40.50.2000">
    <property type="entry name" value="Glycogen Phosphorylase B"/>
    <property type="match status" value="2"/>
</dbReference>
<evidence type="ECO:0000259" key="2">
    <source>
        <dbReference type="Pfam" id="PF00534"/>
    </source>
</evidence>
<dbReference type="Proteomes" id="UP000028839">
    <property type="component" value="Unassembled WGS sequence"/>
</dbReference>
<dbReference type="OrthoDB" id="9764577at2"/>
<gene>
    <name evidence="4" type="ORF">IB75_03675</name>
</gene>
<dbReference type="InterPro" id="IPR028098">
    <property type="entry name" value="Glyco_trans_4-like_N"/>
</dbReference>
<dbReference type="Pfam" id="PF13439">
    <property type="entry name" value="Glyco_transf_4"/>
    <property type="match status" value="1"/>
</dbReference>
<dbReference type="EMBL" id="JPGN01000023">
    <property type="protein sequence ID" value="KFI20218.1"/>
    <property type="molecule type" value="Genomic_DNA"/>
</dbReference>
<accession>A0A0E2Z3J3</accession>
<protein>
    <submittedName>
        <fullName evidence="4">Glycosyl transferase family 1</fullName>
    </submittedName>
</protein>
<dbReference type="InterPro" id="IPR001296">
    <property type="entry name" value="Glyco_trans_1"/>
</dbReference>
<evidence type="ECO:0000313" key="4">
    <source>
        <dbReference type="EMBL" id="KFI20218.1"/>
    </source>
</evidence>
<comment type="caution">
    <text evidence="4">The sequence shown here is derived from an EMBL/GenBank/DDBJ whole genome shotgun (WGS) entry which is preliminary data.</text>
</comment>